<dbReference type="PANTHER" id="PTHR48094">
    <property type="entry name" value="PROTEIN/NUCLEIC ACID DEGLYCASE DJ-1-RELATED"/>
    <property type="match status" value="1"/>
</dbReference>
<feature type="domain" description="DJ-1/PfpI" evidence="2">
    <location>
        <begin position="63"/>
        <end position="129"/>
    </location>
</feature>
<feature type="compositionally biased region" description="Low complexity" evidence="1">
    <location>
        <begin position="137"/>
        <end position="147"/>
    </location>
</feature>
<evidence type="ECO:0000313" key="4">
    <source>
        <dbReference type="Proteomes" id="UP000729402"/>
    </source>
</evidence>
<proteinExistence type="predicted"/>
<reference evidence="3" key="1">
    <citation type="journal article" date="2021" name="bioRxiv">
        <title>Whole Genome Assembly and Annotation of Northern Wild Rice, Zizania palustris L., Supports a Whole Genome Duplication in the Zizania Genus.</title>
        <authorList>
            <person name="Haas M."/>
            <person name="Kono T."/>
            <person name="Macchietto M."/>
            <person name="Millas R."/>
            <person name="McGilp L."/>
            <person name="Shao M."/>
            <person name="Duquette J."/>
            <person name="Hirsch C.N."/>
            <person name="Kimball J."/>
        </authorList>
    </citation>
    <scope>NUCLEOTIDE SEQUENCE</scope>
    <source>
        <tissue evidence="3">Fresh leaf tissue</tissue>
    </source>
</reference>
<dbReference type="OrthoDB" id="721686at2759"/>
<sequence>MMTADEKLDFLMVAVSQVMGQLSTINSRLDDHDRRLARLEKIREAADFLPQGEATVQNADGEVLIPIANGSEEMEIIVLVDVLRRANIKVVLASVEKSTNIVGSQRTRIVADKCISDVSESKYDLIILPSPRLTSPPSSAAAASMAGEPPPASPVFTFTTPAASSSLLLGAPPPPSSLPPGAPSPCGLDAAACGRAPSATAGSSTAMAGSAAPTPDFDAGATRSVAGGLPPG</sequence>
<dbReference type="GO" id="GO:1903189">
    <property type="term" value="P:glyoxal metabolic process"/>
    <property type="evidence" value="ECO:0007669"/>
    <property type="project" value="TreeGrafter"/>
</dbReference>
<gene>
    <name evidence="3" type="ORF">GUJ93_ZPchr0008g11938</name>
</gene>
<dbReference type="PANTHER" id="PTHR48094:SF7">
    <property type="entry name" value="PROTEIN DJ-1 HOMOLOG C"/>
    <property type="match status" value="1"/>
</dbReference>
<dbReference type="Pfam" id="PF01965">
    <property type="entry name" value="DJ-1_PfpI"/>
    <property type="match status" value="1"/>
</dbReference>
<protein>
    <recommendedName>
        <fullName evidence="2">DJ-1/PfpI domain-containing protein</fullName>
    </recommendedName>
</protein>
<name>A0A8J5RX84_ZIZPA</name>
<dbReference type="InterPro" id="IPR050325">
    <property type="entry name" value="Prot/Nucl_acid_deglycase"/>
</dbReference>
<organism evidence="3 4">
    <name type="scientific">Zizania palustris</name>
    <name type="common">Northern wild rice</name>
    <dbReference type="NCBI Taxonomy" id="103762"/>
    <lineage>
        <taxon>Eukaryota</taxon>
        <taxon>Viridiplantae</taxon>
        <taxon>Streptophyta</taxon>
        <taxon>Embryophyta</taxon>
        <taxon>Tracheophyta</taxon>
        <taxon>Spermatophyta</taxon>
        <taxon>Magnoliopsida</taxon>
        <taxon>Liliopsida</taxon>
        <taxon>Poales</taxon>
        <taxon>Poaceae</taxon>
        <taxon>BOP clade</taxon>
        <taxon>Oryzoideae</taxon>
        <taxon>Oryzeae</taxon>
        <taxon>Zizaniinae</taxon>
        <taxon>Zizania</taxon>
    </lineage>
</organism>
<dbReference type="EMBL" id="JAAALK010000290">
    <property type="protein sequence ID" value="KAG8047499.1"/>
    <property type="molecule type" value="Genomic_DNA"/>
</dbReference>
<feature type="region of interest" description="Disordered" evidence="1">
    <location>
        <begin position="137"/>
        <end position="232"/>
    </location>
</feature>
<dbReference type="AlphaFoldDB" id="A0A8J5RX84"/>
<evidence type="ECO:0000259" key="2">
    <source>
        <dbReference type="Pfam" id="PF01965"/>
    </source>
</evidence>
<evidence type="ECO:0000313" key="3">
    <source>
        <dbReference type="EMBL" id="KAG8047499.1"/>
    </source>
</evidence>
<dbReference type="Proteomes" id="UP000729402">
    <property type="component" value="Unassembled WGS sequence"/>
</dbReference>
<accession>A0A8J5RX84</accession>
<dbReference type="InterPro" id="IPR002818">
    <property type="entry name" value="DJ-1/PfpI"/>
</dbReference>
<feature type="compositionally biased region" description="Pro residues" evidence="1">
    <location>
        <begin position="171"/>
        <end position="183"/>
    </location>
</feature>
<feature type="compositionally biased region" description="Low complexity" evidence="1">
    <location>
        <begin position="194"/>
        <end position="215"/>
    </location>
</feature>
<evidence type="ECO:0000256" key="1">
    <source>
        <dbReference type="SAM" id="MobiDB-lite"/>
    </source>
</evidence>
<keyword evidence="4" id="KW-1185">Reference proteome</keyword>
<feature type="compositionally biased region" description="Low complexity" evidence="1">
    <location>
        <begin position="161"/>
        <end position="170"/>
    </location>
</feature>
<comment type="caution">
    <text evidence="3">The sequence shown here is derived from an EMBL/GenBank/DDBJ whole genome shotgun (WGS) entry which is preliminary data.</text>
</comment>
<dbReference type="GO" id="GO:0005737">
    <property type="term" value="C:cytoplasm"/>
    <property type="evidence" value="ECO:0007669"/>
    <property type="project" value="TreeGrafter"/>
</dbReference>
<reference evidence="3" key="2">
    <citation type="submission" date="2021-02" db="EMBL/GenBank/DDBJ databases">
        <authorList>
            <person name="Kimball J.A."/>
            <person name="Haas M.W."/>
            <person name="Macchietto M."/>
            <person name="Kono T."/>
            <person name="Duquette J."/>
            <person name="Shao M."/>
        </authorList>
    </citation>
    <scope>NUCLEOTIDE SEQUENCE</scope>
    <source>
        <tissue evidence="3">Fresh leaf tissue</tissue>
    </source>
</reference>